<feature type="transmembrane region" description="Helical" evidence="7">
    <location>
        <begin position="310"/>
        <end position="330"/>
    </location>
</feature>
<dbReference type="OrthoDB" id="6730379at2759"/>
<dbReference type="PANTHER" id="PTHR43791:SF81">
    <property type="entry name" value="TRANSPORTER, PUTATIVE (AFU_ORTHOLOGUE AFUA_7G01190)-RELATED"/>
    <property type="match status" value="1"/>
</dbReference>
<reference evidence="8 9" key="1">
    <citation type="journal article" date="2016" name="BMC Genomics">
        <title>Comparative genomic and transcriptomic analyses of the Fuzhuan brick tea-fermentation fungus Aspergillus cristatus.</title>
        <authorList>
            <person name="Ge Y."/>
            <person name="Wang Y."/>
            <person name="Liu Y."/>
            <person name="Tan Y."/>
            <person name="Ren X."/>
            <person name="Zhang X."/>
            <person name="Hyde K.D."/>
            <person name="Liu Y."/>
            <person name="Liu Z."/>
        </authorList>
    </citation>
    <scope>NUCLEOTIDE SEQUENCE [LARGE SCALE GENOMIC DNA]</scope>
    <source>
        <strain evidence="8 9">GZAAS20.1005</strain>
    </source>
</reference>
<comment type="caution">
    <text evidence="8">The sequence shown here is derived from an EMBL/GenBank/DDBJ whole genome shotgun (WGS) entry which is preliminary data.</text>
</comment>
<feature type="compositionally biased region" description="Basic and acidic residues" evidence="6">
    <location>
        <begin position="28"/>
        <end position="38"/>
    </location>
</feature>
<keyword evidence="4 7" id="KW-1133">Transmembrane helix</keyword>
<evidence type="ECO:0000256" key="5">
    <source>
        <dbReference type="ARBA" id="ARBA00023136"/>
    </source>
</evidence>
<evidence type="ECO:0000256" key="1">
    <source>
        <dbReference type="ARBA" id="ARBA00004141"/>
    </source>
</evidence>
<protein>
    <recommendedName>
        <fullName evidence="10">Major facilitator superfamily (MFS) profile domain-containing protein</fullName>
    </recommendedName>
</protein>
<feature type="transmembrane region" description="Helical" evidence="7">
    <location>
        <begin position="241"/>
        <end position="260"/>
    </location>
</feature>
<evidence type="ECO:0000256" key="3">
    <source>
        <dbReference type="ARBA" id="ARBA00022692"/>
    </source>
</evidence>
<evidence type="ECO:0000313" key="8">
    <source>
        <dbReference type="EMBL" id="ODM24311.1"/>
    </source>
</evidence>
<feature type="transmembrane region" description="Helical" evidence="7">
    <location>
        <begin position="342"/>
        <end position="361"/>
    </location>
</feature>
<evidence type="ECO:0000256" key="7">
    <source>
        <dbReference type="SAM" id="Phobius"/>
    </source>
</evidence>
<gene>
    <name evidence="8" type="ORF">SI65_01901</name>
</gene>
<keyword evidence="2" id="KW-0813">Transport</keyword>
<feature type="transmembrane region" description="Helical" evidence="7">
    <location>
        <begin position="280"/>
        <end position="298"/>
    </location>
</feature>
<comment type="subcellular location">
    <subcellularLocation>
        <location evidence="1">Membrane</location>
        <topology evidence="1">Multi-pass membrane protein</topology>
    </subcellularLocation>
</comment>
<evidence type="ECO:0000313" key="9">
    <source>
        <dbReference type="Proteomes" id="UP000094569"/>
    </source>
</evidence>
<feature type="transmembrane region" description="Helical" evidence="7">
    <location>
        <begin position="373"/>
        <end position="396"/>
    </location>
</feature>
<keyword evidence="5 7" id="KW-0472">Membrane</keyword>
<dbReference type="GO" id="GO:0016020">
    <property type="term" value="C:membrane"/>
    <property type="evidence" value="ECO:0007669"/>
    <property type="project" value="UniProtKB-SubCell"/>
</dbReference>
<evidence type="ECO:0008006" key="10">
    <source>
        <dbReference type="Google" id="ProtNLM"/>
    </source>
</evidence>
<evidence type="ECO:0000256" key="2">
    <source>
        <dbReference type="ARBA" id="ARBA00022448"/>
    </source>
</evidence>
<evidence type="ECO:0000256" key="6">
    <source>
        <dbReference type="SAM" id="MobiDB-lite"/>
    </source>
</evidence>
<dbReference type="Gene3D" id="1.20.1250.20">
    <property type="entry name" value="MFS general substrate transporter like domains"/>
    <property type="match status" value="1"/>
</dbReference>
<dbReference type="SUPFAM" id="SSF103473">
    <property type="entry name" value="MFS general substrate transporter"/>
    <property type="match status" value="1"/>
</dbReference>
<dbReference type="EMBL" id="JXNT01000001">
    <property type="protein sequence ID" value="ODM24311.1"/>
    <property type="molecule type" value="Genomic_DNA"/>
</dbReference>
<dbReference type="GO" id="GO:0022857">
    <property type="term" value="F:transmembrane transporter activity"/>
    <property type="evidence" value="ECO:0007669"/>
    <property type="project" value="InterPro"/>
</dbReference>
<dbReference type="AlphaFoldDB" id="A0A1E3BU57"/>
<feature type="transmembrane region" description="Helical" evidence="7">
    <location>
        <begin position="102"/>
        <end position="124"/>
    </location>
</feature>
<dbReference type="Proteomes" id="UP000094569">
    <property type="component" value="Unassembled WGS sequence"/>
</dbReference>
<accession>A0A1E3BU57</accession>
<proteinExistence type="predicted"/>
<dbReference type="VEuPathDB" id="FungiDB:SI65_01901"/>
<dbReference type="Pfam" id="PF07690">
    <property type="entry name" value="MFS_1"/>
    <property type="match status" value="1"/>
</dbReference>
<dbReference type="InterPro" id="IPR036259">
    <property type="entry name" value="MFS_trans_sf"/>
</dbReference>
<name>A0A1E3BU57_ASPCR</name>
<feature type="transmembrane region" description="Helical" evidence="7">
    <location>
        <begin position="167"/>
        <end position="187"/>
    </location>
</feature>
<keyword evidence="9" id="KW-1185">Reference proteome</keyword>
<feature type="transmembrane region" description="Helical" evidence="7">
    <location>
        <begin position="136"/>
        <end position="158"/>
    </location>
</feature>
<organism evidence="8 9">
    <name type="scientific">Aspergillus cristatus</name>
    <name type="common">Chinese Fuzhuan brick tea-fermentation fungus</name>
    <name type="synonym">Eurotium cristatum</name>
    <dbReference type="NCBI Taxonomy" id="573508"/>
    <lineage>
        <taxon>Eukaryota</taxon>
        <taxon>Fungi</taxon>
        <taxon>Dikarya</taxon>
        <taxon>Ascomycota</taxon>
        <taxon>Pezizomycotina</taxon>
        <taxon>Eurotiomycetes</taxon>
        <taxon>Eurotiomycetidae</taxon>
        <taxon>Eurotiales</taxon>
        <taxon>Aspergillaceae</taxon>
        <taxon>Aspergillus</taxon>
        <taxon>Aspergillus subgen. Aspergillus</taxon>
    </lineage>
</organism>
<feature type="transmembrane region" description="Helical" evidence="7">
    <location>
        <begin position="408"/>
        <end position="429"/>
    </location>
</feature>
<dbReference type="InterPro" id="IPR011701">
    <property type="entry name" value="MFS"/>
</dbReference>
<sequence length="463" mass="51508">MTSKRASSPPPSTRQNSSSTKWHLPRTIARDAERRDQIEEAPTTHRPYPSPTAMWNALSYSAVFDLFDNVNITSDQYSWLTSLFYFGYLFWEYPASYIAQRLPVGTVISTFVLCWGSILMITASSHNFTGLGVCRFLLGCFEAPITPCFMMIVGMWYLRQEQPFRAGCFYCCNGVGAMVGGLITYGIGQIDSFPVWKAVFMICGGATRFTVEEKILLIGRGKQNQTGILNRSIKWYQIREAFVDPQVWILFLFTLLNETINGGFANFGKLIIKGLVDSSLLTTALGIPQGAFQVFFILSGSYLSTRFKNIRTIIMAIYLIPTVLGISLLWKFPRSENQYGVLFGYYITGSFVSSLVLALQMPSSNMGGYTKRVTSTALVFLAYCIGNIIGPHAFLSDEAPVYPTACKLGLACAVTQIACALGLRVLLVWRNRVKEEVLADLTDLEASFADVVVLWLMVSLTTA</sequence>
<evidence type="ECO:0000256" key="4">
    <source>
        <dbReference type="ARBA" id="ARBA00022989"/>
    </source>
</evidence>
<feature type="region of interest" description="Disordered" evidence="6">
    <location>
        <begin position="1"/>
        <end position="47"/>
    </location>
</feature>
<dbReference type="PANTHER" id="PTHR43791">
    <property type="entry name" value="PERMEASE-RELATED"/>
    <property type="match status" value="1"/>
</dbReference>
<keyword evidence="3 7" id="KW-0812">Transmembrane</keyword>